<evidence type="ECO:0000313" key="3">
    <source>
        <dbReference type="Proteomes" id="UP000014500"/>
    </source>
</evidence>
<sequence>MTVKNVENQMSEKRNESQRIQDFIVELETFKRELEDEQQKIIAASVKFGRYLSKNAIVPFNDVIGKYIDHLIAREKDNVAVTKNDELLKRLQAMQEMYVVEAEAFRKAMMQPDAEELSVVEFKKLLRTLNTLKHNGRQLEEACEQASRCEKRENVEWECFHYPKQCQSYGNIFASRFKEFGTSSISRLKRSRGRLSRCDDEIDEEVQHFDENLGNSCRKKGKLEDTSDGDVNSSVFGQGVNWLKQNFRSRDLLEFVQLNVRLVVTRY</sequence>
<dbReference type="EnsemblMetazoa" id="SMAR006091-RA">
    <property type="protein sequence ID" value="SMAR006091-PA"/>
    <property type="gene ID" value="SMAR006091"/>
</dbReference>
<dbReference type="PANTHER" id="PTHR32046">
    <property type="entry name" value="G DOMAIN-CONTAINING PROTEIN"/>
    <property type="match status" value="1"/>
</dbReference>
<evidence type="ECO:0000313" key="2">
    <source>
        <dbReference type="EnsemblMetazoa" id="SMAR006091-PA"/>
    </source>
</evidence>
<protein>
    <submittedName>
        <fullName evidence="2">Uncharacterized protein</fullName>
    </submittedName>
</protein>
<keyword evidence="1" id="KW-0175">Coiled coil</keyword>
<accession>T1IXZ2</accession>
<dbReference type="Proteomes" id="UP000014500">
    <property type="component" value="Unassembled WGS sequence"/>
</dbReference>
<name>T1IXZ2_STRMM</name>
<dbReference type="STRING" id="126957.T1IXZ2"/>
<dbReference type="AlphaFoldDB" id="T1IXZ2"/>
<dbReference type="PANTHER" id="PTHR32046:SF11">
    <property type="entry name" value="IMMUNE-ASSOCIATED NUCLEOTIDE-BINDING PROTEIN 10-LIKE"/>
    <property type="match status" value="1"/>
</dbReference>
<organism evidence="2 3">
    <name type="scientific">Strigamia maritima</name>
    <name type="common">European centipede</name>
    <name type="synonym">Geophilus maritimus</name>
    <dbReference type="NCBI Taxonomy" id="126957"/>
    <lineage>
        <taxon>Eukaryota</taxon>
        <taxon>Metazoa</taxon>
        <taxon>Ecdysozoa</taxon>
        <taxon>Arthropoda</taxon>
        <taxon>Myriapoda</taxon>
        <taxon>Chilopoda</taxon>
        <taxon>Pleurostigmophora</taxon>
        <taxon>Geophilomorpha</taxon>
        <taxon>Linotaeniidae</taxon>
        <taxon>Strigamia</taxon>
    </lineage>
</organism>
<reference evidence="3" key="1">
    <citation type="submission" date="2011-05" db="EMBL/GenBank/DDBJ databases">
        <authorList>
            <person name="Richards S.R."/>
            <person name="Qu J."/>
            <person name="Jiang H."/>
            <person name="Jhangiani S.N."/>
            <person name="Agravi P."/>
            <person name="Goodspeed R."/>
            <person name="Gross S."/>
            <person name="Mandapat C."/>
            <person name="Jackson L."/>
            <person name="Mathew T."/>
            <person name="Pu L."/>
            <person name="Thornton R."/>
            <person name="Saada N."/>
            <person name="Wilczek-Boney K.B."/>
            <person name="Lee S."/>
            <person name="Kovar C."/>
            <person name="Wu Y."/>
            <person name="Scherer S.E."/>
            <person name="Worley K.C."/>
            <person name="Muzny D.M."/>
            <person name="Gibbs R."/>
        </authorList>
    </citation>
    <scope>NUCLEOTIDE SEQUENCE</scope>
    <source>
        <strain evidence="3">Brora</strain>
    </source>
</reference>
<dbReference type="EMBL" id="JH431667">
    <property type="status" value="NOT_ANNOTATED_CDS"/>
    <property type="molecule type" value="Genomic_DNA"/>
</dbReference>
<reference evidence="2" key="2">
    <citation type="submission" date="2015-02" db="UniProtKB">
        <authorList>
            <consortium name="EnsemblMetazoa"/>
        </authorList>
    </citation>
    <scope>IDENTIFICATION</scope>
</reference>
<evidence type="ECO:0000256" key="1">
    <source>
        <dbReference type="SAM" id="Coils"/>
    </source>
</evidence>
<keyword evidence="3" id="KW-1185">Reference proteome</keyword>
<feature type="coiled-coil region" evidence="1">
    <location>
        <begin position="20"/>
        <end position="47"/>
    </location>
</feature>
<proteinExistence type="predicted"/>
<dbReference type="HOGENOM" id="CLU_1043218_0_0_1"/>